<name>A0A553N8U6_TIGCA</name>
<dbReference type="Proteomes" id="UP000318571">
    <property type="component" value="Chromosome 8"/>
</dbReference>
<dbReference type="PANTHER" id="PTHR15708">
    <property type="entry name" value="ACTIN BUNDLING/MISSING IN METASTASIS-RELATED"/>
    <property type="match status" value="1"/>
</dbReference>
<dbReference type="GO" id="GO:0005543">
    <property type="term" value="F:phospholipid binding"/>
    <property type="evidence" value="ECO:0007669"/>
    <property type="project" value="TreeGrafter"/>
</dbReference>
<dbReference type="GO" id="GO:0009898">
    <property type="term" value="C:cytoplasmic side of plasma membrane"/>
    <property type="evidence" value="ECO:0007669"/>
    <property type="project" value="TreeGrafter"/>
</dbReference>
<feature type="domain" description="IMD" evidence="1">
    <location>
        <begin position="14"/>
        <end position="56"/>
    </location>
</feature>
<dbReference type="InterPro" id="IPR013606">
    <property type="entry name" value="I-BAR_dom"/>
</dbReference>
<reference evidence="2 3" key="1">
    <citation type="journal article" date="2018" name="Nat. Ecol. Evol.">
        <title>Genomic signatures of mitonuclear coevolution across populations of Tigriopus californicus.</title>
        <authorList>
            <person name="Barreto F.S."/>
            <person name="Watson E.T."/>
            <person name="Lima T.G."/>
            <person name="Willett C.S."/>
            <person name="Edmands S."/>
            <person name="Li W."/>
            <person name="Burton R.S."/>
        </authorList>
    </citation>
    <scope>NUCLEOTIDE SEQUENCE [LARGE SCALE GENOMIC DNA]</scope>
    <source>
        <strain evidence="2 3">San Diego</strain>
    </source>
</reference>
<dbReference type="InterPro" id="IPR027267">
    <property type="entry name" value="AH/BAR_dom_sf"/>
</dbReference>
<gene>
    <name evidence="2" type="ORF">TCAL_17207</name>
</gene>
<dbReference type="GO" id="GO:0015629">
    <property type="term" value="C:actin cytoskeleton"/>
    <property type="evidence" value="ECO:0007669"/>
    <property type="project" value="TreeGrafter"/>
</dbReference>
<dbReference type="AlphaFoldDB" id="A0A553N8U6"/>
<dbReference type="Gene3D" id="1.20.1270.60">
    <property type="entry name" value="Arfaptin homology (AH) domain/BAR domain"/>
    <property type="match status" value="1"/>
</dbReference>
<evidence type="ECO:0000259" key="1">
    <source>
        <dbReference type="Pfam" id="PF08397"/>
    </source>
</evidence>
<organism evidence="2 3">
    <name type="scientific">Tigriopus californicus</name>
    <name type="common">Marine copepod</name>
    <dbReference type="NCBI Taxonomy" id="6832"/>
    <lineage>
        <taxon>Eukaryota</taxon>
        <taxon>Metazoa</taxon>
        <taxon>Ecdysozoa</taxon>
        <taxon>Arthropoda</taxon>
        <taxon>Crustacea</taxon>
        <taxon>Multicrustacea</taxon>
        <taxon>Hexanauplia</taxon>
        <taxon>Copepoda</taxon>
        <taxon>Harpacticoida</taxon>
        <taxon>Harpacticidae</taxon>
        <taxon>Tigriopus</taxon>
    </lineage>
</organism>
<dbReference type="STRING" id="6832.A0A553N8U6"/>
<evidence type="ECO:0000313" key="2">
    <source>
        <dbReference type="EMBL" id="TRY61840.1"/>
    </source>
</evidence>
<dbReference type="PANTHER" id="PTHR15708:SF4">
    <property type="entry name" value="FI21477P1-RELATED"/>
    <property type="match status" value="1"/>
</dbReference>
<sequence>MGTERDHCGKNGVPYYDDFVNKANKLHGQLKSTILVLSSFLDTFQKIADAATNTKEIVTKNKRDRQALRNPHFLGNRIG</sequence>
<dbReference type="Pfam" id="PF08397">
    <property type="entry name" value="IMD"/>
    <property type="match status" value="1"/>
</dbReference>
<comment type="caution">
    <text evidence="2">The sequence shown here is derived from an EMBL/GenBank/DDBJ whole genome shotgun (WGS) entry which is preliminary data.</text>
</comment>
<dbReference type="GO" id="GO:0030031">
    <property type="term" value="P:cell projection assembly"/>
    <property type="evidence" value="ECO:0007669"/>
    <property type="project" value="TreeGrafter"/>
</dbReference>
<protein>
    <recommendedName>
        <fullName evidence="1">IMD domain-containing protein</fullName>
    </recommendedName>
</protein>
<dbReference type="InterPro" id="IPR030127">
    <property type="entry name" value="MTSS1/MTSS2"/>
</dbReference>
<accession>A0A553N8U6</accession>
<keyword evidence="3" id="KW-1185">Reference proteome</keyword>
<dbReference type="EMBL" id="VCGU01000459">
    <property type="protein sequence ID" value="TRY61840.1"/>
    <property type="molecule type" value="Genomic_DNA"/>
</dbReference>
<dbReference type="GO" id="GO:0003779">
    <property type="term" value="F:actin binding"/>
    <property type="evidence" value="ECO:0007669"/>
    <property type="project" value="InterPro"/>
</dbReference>
<evidence type="ECO:0000313" key="3">
    <source>
        <dbReference type="Proteomes" id="UP000318571"/>
    </source>
</evidence>
<dbReference type="SUPFAM" id="SSF103657">
    <property type="entry name" value="BAR/IMD domain-like"/>
    <property type="match status" value="1"/>
</dbReference>
<dbReference type="GO" id="GO:0007009">
    <property type="term" value="P:plasma membrane organization"/>
    <property type="evidence" value="ECO:0007669"/>
    <property type="project" value="InterPro"/>
</dbReference>
<proteinExistence type="predicted"/>